<comment type="caution">
    <text evidence="2">The sequence shown here is derived from an EMBL/GenBank/DDBJ whole genome shotgun (WGS) entry which is preliminary data.</text>
</comment>
<evidence type="ECO:0000313" key="2">
    <source>
        <dbReference type="EMBL" id="RYC31990.1"/>
    </source>
</evidence>
<protein>
    <submittedName>
        <fullName evidence="2">Host attachment protein</fullName>
    </submittedName>
</protein>
<sequence length="136" mass="14679">MSKHTVPPDALVVVADGAKAILLRNAGTGSDLSLKEERRITPKSLSAEGSQGPSGSRPGDQTVHQTEEATFAKQLADALYAMRHRGDYKQLVLIADPQTLGQMRECLHKEVEASMAFTLSKDYTNQSVADIEKALA</sequence>
<keyword evidence="3" id="KW-1185">Reference proteome</keyword>
<dbReference type="EMBL" id="QYBB01000010">
    <property type="protein sequence ID" value="RYC31990.1"/>
    <property type="molecule type" value="Genomic_DNA"/>
</dbReference>
<organism evidence="2 3">
    <name type="scientific">Lichenibacterium minor</name>
    <dbReference type="NCBI Taxonomy" id="2316528"/>
    <lineage>
        <taxon>Bacteria</taxon>
        <taxon>Pseudomonadati</taxon>
        <taxon>Pseudomonadota</taxon>
        <taxon>Alphaproteobacteria</taxon>
        <taxon>Hyphomicrobiales</taxon>
        <taxon>Lichenihabitantaceae</taxon>
        <taxon>Lichenibacterium</taxon>
    </lineage>
</organism>
<accession>A0A4Q2U6M0</accession>
<dbReference type="Pfam" id="PF18856">
    <property type="entry name" value="baeRF_family12"/>
    <property type="match status" value="1"/>
</dbReference>
<feature type="compositionally biased region" description="Polar residues" evidence="1">
    <location>
        <begin position="43"/>
        <end position="54"/>
    </location>
</feature>
<name>A0A4Q2U6M0_9HYPH</name>
<dbReference type="OrthoDB" id="9812459at2"/>
<dbReference type="Proteomes" id="UP000290759">
    <property type="component" value="Unassembled WGS sequence"/>
</dbReference>
<reference evidence="2 3" key="2">
    <citation type="submission" date="2019-02" db="EMBL/GenBank/DDBJ databases">
        <title>'Lichenibacterium ramalinii' gen. nov. sp. nov., 'Lichenibacterium minor' gen. nov. sp. nov.</title>
        <authorList>
            <person name="Pankratov T."/>
        </authorList>
    </citation>
    <scope>NUCLEOTIDE SEQUENCE [LARGE SCALE GENOMIC DNA]</scope>
    <source>
        <strain evidence="2 3">RmlP026</strain>
    </source>
</reference>
<dbReference type="RefSeq" id="WP_129226519.1">
    <property type="nucleotide sequence ID" value="NZ_QYBB01000010.1"/>
</dbReference>
<evidence type="ECO:0000313" key="3">
    <source>
        <dbReference type="Proteomes" id="UP000290759"/>
    </source>
</evidence>
<dbReference type="AlphaFoldDB" id="A0A4Q2U6M0"/>
<feature type="region of interest" description="Disordered" evidence="1">
    <location>
        <begin position="32"/>
        <end position="65"/>
    </location>
</feature>
<reference evidence="2 3" key="1">
    <citation type="submission" date="2018-12" db="EMBL/GenBank/DDBJ databases">
        <authorList>
            <person name="Grouzdev D.S."/>
            <person name="Krutkina M.S."/>
        </authorList>
    </citation>
    <scope>NUCLEOTIDE SEQUENCE [LARGE SCALE GENOMIC DNA]</scope>
    <source>
        <strain evidence="2 3">RmlP026</strain>
    </source>
</reference>
<evidence type="ECO:0000256" key="1">
    <source>
        <dbReference type="SAM" id="MobiDB-lite"/>
    </source>
</evidence>
<gene>
    <name evidence="2" type="ORF">D3273_11240</name>
</gene>
<dbReference type="InterPro" id="IPR041374">
    <property type="entry name" value="BaeRF_family12"/>
</dbReference>
<proteinExistence type="predicted"/>